<keyword evidence="3" id="KW-0949">S-adenosyl-L-methionine</keyword>
<dbReference type="PANTHER" id="PTHR39322:SF1">
    <property type="entry name" value="ISOVALERYL-HOMOSERINE LACTONE SYNTHASE"/>
    <property type="match status" value="1"/>
</dbReference>
<dbReference type="EMBL" id="FWFJ01000057">
    <property type="protein sequence ID" value="SLN73611.1"/>
    <property type="molecule type" value="Genomic_DNA"/>
</dbReference>
<dbReference type="GO" id="GO:0016746">
    <property type="term" value="F:acyltransferase activity"/>
    <property type="evidence" value="ECO:0007669"/>
    <property type="project" value="UniProtKB-KW"/>
</dbReference>
<dbReference type="Pfam" id="PF00765">
    <property type="entry name" value="Autoind_synth"/>
    <property type="match status" value="1"/>
</dbReference>
<evidence type="ECO:0000313" key="7">
    <source>
        <dbReference type="Proteomes" id="UP000194012"/>
    </source>
</evidence>
<dbReference type="Proteomes" id="UP000194012">
    <property type="component" value="Unassembled WGS sequence"/>
</dbReference>
<proteinExistence type="inferred from homology"/>
<reference evidence="7" key="1">
    <citation type="submission" date="2017-03" db="EMBL/GenBank/DDBJ databases">
        <authorList>
            <person name="Rodrigo-Torres L."/>
            <person name="Arahal R.D."/>
            <person name="Lucena T."/>
        </authorList>
    </citation>
    <scope>NUCLEOTIDE SEQUENCE [LARGE SCALE GENOMIC DNA]</scope>
    <source>
        <strain evidence="7">CECT 8370</strain>
    </source>
</reference>
<sequence length="248" mass="28031">MNRTWSPFWAQALTPTAPISKGIDVDDRHARSQNRVTSSTKRNETFLGEPIDHIRSTTISFRNMNEYGGLLVNYLEVRKLIFLDQLGWHVSETDGMEFDQYDTPFCRWIVVHQFGEVIGGVRMVPTTAKCGPFSYMLRDAQKGLLDDIPTDILFFEAPVEHSVWEATRFFIANAVPAQQRQRVQSLLFRSMCQTAMDNGAAHVLGIVPALWARWARRLGVNATPIGAKFSIDGTASQCVLFKVDDFIS</sequence>
<evidence type="ECO:0000256" key="4">
    <source>
        <dbReference type="ARBA" id="ARBA00022929"/>
    </source>
</evidence>
<gene>
    <name evidence="6" type="primary">bjaI</name>
    <name evidence="6" type="ORF">ROG8370_03608</name>
</gene>
<evidence type="ECO:0000256" key="3">
    <source>
        <dbReference type="ARBA" id="ARBA00022691"/>
    </source>
</evidence>
<dbReference type="GO" id="GO:0009372">
    <property type="term" value="P:quorum sensing"/>
    <property type="evidence" value="ECO:0007669"/>
    <property type="project" value="UniProtKB-UniRule"/>
</dbReference>
<protein>
    <submittedName>
        <fullName evidence="6">Isovaleryl-homoserine lactone synthase</fullName>
        <ecNumber evidence="6">2.3.1.228</ecNumber>
    </submittedName>
</protein>
<keyword evidence="6" id="KW-0012">Acyltransferase</keyword>
<dbReference type="InterPro" id="IPR016181">
    <property type="entry name" value="Acyl_CoA_acyltransferase"/>
</dbReference>
<dbReference type="GO" id="GO:0007165">
    <property type="term" value="P:signal transduction"/>
    <property type="evidence" value="ECO:0007669"/>
    <property type="project" value="TreeGrafter"/>
</dbReference>
<keyword evidence="4 5" id="KW-0071">Autoinducer synthesis</keyword>
<keyword evidence="2 6" id="KW-0808">Transferase</keyword>
<dbReference type="EC" id="2.3.1.228" evidence="6"/>
<dbReference type="Gene3D" id="3.40.630.30">
    <property type="match status" value="1"/>
</dbReference>
<evidence type="ECO:0000256" key="5">
    <source>
        <dbReference type="PROSITE-ProRule" id="PRU00533"/>
    </source>
</evidence>
<evidence type="ECO:0000256" key="1">
    <source>
        <dbReference type="ARBA" id="ARBA00022654"/>
    </source>
</evidence>
<evidence type="ECO:0000313" key="6">
    <source>
        <dbReference type="EMBL" id="SLN73611.1"/>
    </source>
</evidence>
<dbReference type="PANTHER" id="PTHR39322">
    <property type="entry name" value="ACYL-HOMOSERINE-LACTONE SYNTHASE"/>
    <property type="match status" value="1"/>
</dbReference>
<name>A0A1X7A932_9RHOB</name>
<dbReference type="RefSeq" id="WP_245827491.1">
    <property type="nucleotide sequence ID" value="NZ_FWFJ01000057.1"/>
</dbReference>
<dbReference type="InterPro" id="IPR001690">
    <property type="entry name" value="Autoind_synthase"/>
</dbReference>
<dbReference type="SUPFAM" id="SSF55729">
    <property type="entry name" value="Acyl-CoA N-acyltransferases (Nat)"/>
    <property type="match status" value="1"/>
</dbReference>
<evidence type="ECO:0000256" key="2">
    <source>
        <dbReference type="ARBA" id="ARBA00022679"/>
    </source>
</evidence>
<comment type="similarity">
    <text evidence="5">Belongs to the autoinducer synthase family.</text>
</comment>
<keyword evidence="7" id="KW-1185">Reference proteome</keyword>
<accession>A0A1X7A932</accession>
<organism evidence="6 7">
    <name type="scientific">Roseovarius gaetbuli</name>
    <dbReference type="NCBI Taxonomy" id="1356575"/>
    <lineage>
        <taxon>Bacteria</taxon>
        <taxon>Pseudomonadati</taxon>
        <taxon>Pseudomonadota</taxon>
        <taxon>Alphaproteobacteria</taxon>
        <taxon>Rhodobacterales</taxon>
        <taxon>Roseobacteraceae</taxon>
        <taxon>Roseovarius</taxon>
    </lineage>
</organism>
<keyword evidence="1 5" id="KW-0673">Quorum sensing</keyword>
<dbReference type="AlphaFoldDB" id="A0A1X7A932"/>
<dbReference type="PROSITE" id="PS51187">
    <property type="entry name" value="AUTOINDUCER_SYNTH_2"/>
    <property type="match status" value="1"/>
</dbReference>